<organism evidence="9 11">
    <name type="scientific">Methanobacterium formicicum</name>
    <dbReference type="NCBI Taxonomy" id="2162"/>
    <lineage>
        <taxon>Archaea</taxon>
        <taxon>Methanobacteriati</taxon>
        <taxon>Methanobacteriota</taxon>
        <taxon>Methanomada group</taxon>
        <taxon>Methanobacteria</taxon>
        <taxon>Methanobacteriales</taxon>
        <taxon>Methanobacteriaceae</taxon>
        <taxon>Methanobacterium</taxon>
    </lineage>
</organism>
<sequence>MCVVRDMISPKKYAKAAKVLPKGFKTANEFFNYVYNDPDMIWMGQNTNHLHDRDGVMEAMIASVQDNDYCKYPPPEGFPRLKELVMEDLGLGSEYDILITAGATESLYLCANDILEPENNTITCDPGYLIIDNFASRFGDHVKSVPIYNEECGYKLTPELVRENLDKNTKLVSLVDPLNPLGSSYTREERKEFKDIAEDHDIYLLHDITYRDFAHDHQLMAEVCPDHTVTVYSFSKIYGMAGMRIGAVIGVPEIINSIRTIVVNDLGTNLVAQNGAMAAIESKPKWIDRVKNTTRQNQDIIKQAVDQVDGAHIAVYPSDGNMMAIDMIDTGVTPREMADYLIERKIFAREGSYTSKKFGHRYLRVSFSIPTTQVEYFAKCFLEGMEALKGSK</sequence>
<dbReference type="GO" id="GO:0008483">
    <property type="term" value="F:transaminase activity"/>
    <property type="evidence" value="ECO:0007669"/>
    <property type="project" value="UniProtKB-KW"/>
</dbReference>
<name>A0A089ZGX1_METFO</name>
<gene>
    <name evidence="9" type="ORF">BRM9_0630</name>
    <name evidence="10" type="ORF">MB9_1670</name>
</gene>
<evidence type="ECO:0000313" key="11">
    <source>
        <dbReference type="Proteomes" id="UP000029661"/>
    </source>
</evidence>
<protein>
    <recommendedName>
        <fullName evidence="7">Aminotransferase</fullName>
        <ecNumber evidence="7">2.6.1.-</ecNumber>
    </recommendedName>
</protein>
<dbReference type="EMBL" id="LN734822">
    <property type="protein sequence ID" value="CEL25305.1"/>
    <property type="molecule type" value="Genomic_DNA"/>
</dbReference>
<proteinExistence type="inferred from homology"/>
<dbReference type="InterPro" id="IPR004838">
    <property type="entry name" value="NHTrfase_class1_PyrdxlP-BS"/>
</dbReference>
<reference evidence="9" key="1">
    <citation type="submission" date="2013-12" db="EMBL/GenBank/DDBJ databases">
        <title>The complete genome sequence of Methanobacterium sp. BRM9.</title>
        <authorList>
            <consortium name="Pastoral Greenhouse Gas Research Consortium"/>
            <person name="Kelly W.J."/>
            <person name="Leahy S.C."/>
            <person name="Perry R."/>
            <person name="Li D."/>
            <person name="Altermann E."/>
            <person name="Lambie S.C."/>
            <person name="Attwood G.T."/>
        </authorList>
    </citation>
    <scope>NUCLEOTIDE SEQUENCE [LARGE SCALE GENOMIC DNA]</scope>
    <source>
        <strain evidence="9">BRM9</strain>
    </source>
</reference>
<evidence type="ECO:0000259" key="8">
    <source>
        <dbReference type="Pfam" id="PF00155"/>
    </source>
</evidence>
<dbReference type="InterPro" id="IPR015421">
    <property type="entry name" value="PyrdxlP-dep_Trfase_major"/>
</dbReference>
<dbReference type="EMBL" id="CP006933">
    <property type="protein sequence ID" value="AIS31453.1"/>
    <property type="molecule type" value="Genomic_DNA"/>
</dbReference>
<evidence type="ECO:0000256" key="5">
    <source>
        <dbReference type="ARBA" id="ARBA00022679"/>
    </source>
</evidence>
<comment type="similarity">
    <text evidence="2 7">Belongs to the class-I pyridoxal-phosphate-dependent aminotransferase family.</text>
</comment>
<dbReference type="GO" id="GO:0006520">
    <property type="term" value="P:amino acid metabolic process"/>
    <property type="evidence" value="ECO:0007669"/>
    <property type="project" value="InterPro"/>
</dbReference>
<evidence type="ECO:0000256" key="7">
    <source>
        <dbReference type="RuleBase" id="RU000481"/>
    </source>
</evidence>
<dbReference type="EC" id="2.6.1.-" evidence="7"/>
<evidence type="ECO:0000313" key="10">
    <source>
        <dbReference type="EMBL" id="CEL25305.1"/>
    </source>
</evidence>
<reference evidence="10" key="2">
    <citation type="submission" date="2014-09" db="EMBL/GenBank/DDBJ databases">
        <authorList>
            <person name="Bishop-Lilly K.A."/>
            <person name="Broomall S.M."/>
            <person name="Chain P.S."/>
            <person name="Chertkov O."/>
            <person name="Coyne S.R."/>
            <person name="Daligault H.E."/>
            <person name="Davenport K.W."/>
            <person name="Erkkila T."/>
            <person name="Frey K.G."/>
            <person name="Gibbons H.S."/>
            <person name="Gu W."/>
            <person name="Jaissle J."/>
            <person name="Johnson S.L."/>
            <person name="Koroleva G.I."/>
            <person name="Ladner J.T."/>
            <person name="Lo C.-C."/>
            <person name="Minogue T.D."/>
            <person name="Munk C."/>
            <person name="Palacios G.F."/>
            <person name="Redden C.L."/>
            <person name="Rosenzweig C.N."/>
            <person name="Scholz M.B."/>
            <person name="Teshima H."/>
            <person name="Xu Y."/>
        </authorList>
    </citation>
    <scope>NUCLEOTIDE SEQUENCE</scope>
    <source>
        <strain evidence="10">Mb9</strain>
    </source>
</reference>
<dbReference type="PROSITE" id="PS00105">
    <property type="entry name" value="AA_TRANSFER_CLASS_1"/>
    <property type="match status" value="1"/>
</dbReference>
<dbReference type="PANTHER" id="PTHR46383:SF1">
    <property type="entry name" value="ASPARTATE AMINOTRANSFERASE"/>
    <property type="match status" value="1"/>
</dbReference>
<evidence type="ECO:0000256" key="2">
    <source>
        <dbReference type="ARBA" id="ARBA00007441"/>
    </source>
</evidence>
<evidence type="ECO:0000256" key="6">
    <source>
        <dbReference type="ARBA" id="ARBA00022898"/>
    </source>
</evidence>
<dbReference type="Proteomes" id="UP000062768">
    <property type="component" value="Chromosome I"/>
</dbReference>
<dbReference type="InterPro" id="IPR004839">
    <property type="entry name" value="Aminotransferase_I/II_large"/>
</dbReference>
<accession>A0A089ZGX1</accession>
<dbReference type="KEGG" id="mfc:BRM9_0630"/>
<comment type="subunit">
    <text evidence="3">Homodimer.</text>
</comment>
<dbReference type="STRING" id="2162.BRM9_0630"/>
<comment type="cofactor">
    <cofactor evidence="1 7">
        <name>pyridoxal 5'-phosphate</name>
        <dbReference type="ChEBI" id="CHEBI:597326"/>
    </cofactor>
</comment>
<keyword evidence="5 7" id="KW-0808">Transferase</keyword>
<dbReference type="Gene3D" id="3.40.640.10">
    <property type="entry name" value="Type I PLP-dependent aspartate aminotransferase-like (Major domain)"/>
    <property type="match status" value="1"/>
</dbReference>
<dbReference type="NCBIfam" id="NF004870">
    <property type="entry name" value="PRK06225.1"/>
    <property type="match status" value="1"/>
</dbReference>
<evidence type="ECO:0000313" key="9">
    <source>
        <dbReference type="EMBL" id="AIS31453.1"/>
    </source>
</evidence>
<dbReference type="GO" id="GO:0030170">
    <property type="term" value="F:pyridoxal phosphate binding"/>
    <property type="evidence" value="ECO:0007669"/>
    <property type="project" value="InterPro"/>
</dbReference>
<dbReference type="Gene3D" id="3.90.1150.10">
    <property type="entry name" value="Aspartate Aminotransferase, domain 1"/>
    <property type="match status" value="1"/>
</dbReference>
<dbReference type="CDD" id="cd00609">
    <property type="entry name" value="AAT_like"/>
    <property type="match status" value="1"/>
</dbReference>
<dbReference type="Pfam" id="PF00155">
    <property type="entry name" value="Aminotran_1_2"/>
    <property type="match status" value="1"/>
</dbReference>
<dbReference type="Proteomes" id="UP000029661">
    <property type="component" value="Chromosome"/>
</dbReference>
<evidence type="ECO:0000256" key="1">
    <source>
        <dbReference type="ARBA" id="ARBA00001933"/>
    </source>
</evidence>
<feature type="domain" description="Aminotransferase class I/classII large" evidence="8">
    <location>
        <begin position="39"/>
        <end position="379"/>
    </location>
</feature>
<dbReference type="PANTHER" id="PTHR46383">
    <property type="entry name" value="ASPARTATE AMINOTRANSFERASE"/>
    <property type="match status" value="1"/>
</dbReference>
<evidence type="ECO:0000313" key="12">
    <source>
        <dbReference type="Proteomes" id="UP000062768"/>
    </source>
</evidence>
<keyword evidence="4 7" id="KW-0032">Aminotransferase</keyword>
<dbReference type="AlphaFoldDB" id="A0A089ZGX1"/>
<dbReference type="SUPFAM" id="SSF53383">
    <property type="entry name" value="PLP-dependent transferases"/>
    <property type="match status" value="1"/>
</dbReference>
<evidence type="ECO:0000256" key="3">
    <source>
        <dbReference type="ARBA" id="ARBA00011738"/>
    </source>
</evidence>
<dbReference type="InterPro" id="IPR050596">
    <property type="entry name" value="AspAT/PAT-like"/>
</dbReference>
<dbReference type="InterPro" id="IPR015422">
    <property type="entry name" value="PyrdxlP-dep_Trfase_small"/>
</dbReference>
<keyword evidence="12" id="KW-1185">Reference proteome</keyword>
<dbReference type="PATRIC" id="fig|2162.10.peg.1742"/>
<keyword evidence="6" id="KW-0663">Pyridoxal phosphate</keyword>
<dbReference type="InterPro" id="IPR015424">
    <property type="entry name" value="PyrdxlP-dep_Trfase"/>
</dbReference>
<evidence type="ECO:0000256" key="4">
    <source>
        <dbReference type="ARBA" id="ARBA00022576"/>
    </source>
</evidence>